<comment type="caution">
    <text evidence="2">The sequence shown here is derived from an EMBL/GenBank/DDBJ whole genome shotgun (WGS) entry which is preliminary data.</text>
</comment>
<dbReference type="EMBL" id="PFMI01000001">
    <property type="protein sequence ID" value="PIZ01270.1"/>
    <property type="molecule type" value="Genomic_DNA"/>
</dbReference>
<dbReference type="Proteomes" id="UP000229371">
    <property type="component" value="Unassembled WGS sequence"/>
</dbReference>
<name>A0A2M7RP64_9BACT</name>
<dbReference type="Gene3D" id="1.20.120.330">
    <property type="entry name" value="Nucleotidyltransferases domain 2"/>
    <property type="match status" value="1"/>
</dbReference>
<dbReference type="PROSITE" id="PS50910">
    <property type="entry name" value="HEPN"/>
    <property type="match status" value="1"/>
</dbReference>
<dbReference type="AlphaFoldDB" id="A0A2M7RP64"/>
<feature type="domain" description="HEPN" evidence="1">
    <location>
        <begin position="14"/>
        <end position="69"/>
    </location>
</feature>
<dbReference type="InterPro" id="IPR007842">
    <property type="entry name" value="HEPN_dom"/>
</dbReference>
<evidence type="ECO:0000259" key="1">
    <source>
        <dbReference type="PROSITE" id="PS50910"/>
    </source>
</evidence>
<keyword evidence="2" id="KW-0238">DNA-binding</keyword>
<dbReference type="SUPFAM" id="SSF81593">
    <property type="entry name" value="Nucleotidyltransferase substrate binding subunit/domain"/>
    <property type="match status" value="1"/>
</dbReference>
<protein>
    <submittedName>
        <fullName evidence="2">DNA-binding protein</fullName>
    </submittedName>
</protein>
<proteinExistence type="predicted"/>
<feature type="non-terminal residue" evidence="2">
    <location>
        <position position="69"/>
    </location>
</feature>
<organism evidence="2 3">
    <name type="scientific">bacterium (Candidatus Gribaldobacteria) CG_4_10_14_0_8_um_filter_33_9</name>
    <dbReference type="NCBI Taxonomy" id="2014266"/>
    <lineage>
        <taxon>Bacteria</taxon>
        <taxon>Candidatus Gribaldobacteria</taxon>
    </lineage>
</organism>
<evidence type="ECO:0000313" key="2">
    <source>
        <dbReference type="EMBL" id="PIZ01270.1"/>
    </source>
</evidence>
<dbReference type="GO" id="GO:0003677">
    <property type="term" value="F:DNA binding"/>
    <property type="evidence" value="ECO:0007669"/>
    <property type="project" value="UniProtKB-KW"/>
</dbReference>
<reference evidence="3" key="1">
    <citation type="submission" date="2017-09" db="EMBL/GenBank/DDBJ databases">
        <title>Depth-based differentiation of microbial function through sediment-hosted aquifers and enrichment of novel symbionts in the deep terrestrial subsurface.</title>
        <authorList>
            <person name="Probst A.J."/>
            <person name="Ladd B."/>
            <person name="Jarett J.K."/>
            <person name="Geller-Mcgrath D.E."/>
            <person name="Sieber C.M.K."/>
            <person name="Emerson J.B."/>
            <person name="Anantharaman K."/>
            <person name="Thomas B.C."/>
            <person name="Malmstrom R."/>
            <person name="Stieglmeier M."/>
            <person name="Klingl A."/>
            <person name="Woyke T."/>
            <person name="Ryan C.M."/>
            <person name="Banfield J.F."/>
        </authorList>
    </citation>
    <scope>NUCLEOTIDE SEQUENCE [LARGE SCALE GENOMIC DNA]</scope>
</reference>
<accession>A0A2M7RP64</accession>
<gene>
    <name evidence="2" type="ORF">COY61_00005</name>
</gene>
<evidence type="ECO:0000313" key="3">
    <source>
        <dbReference type="Proteomes" id="UP000229371"/>
    </source>
</evidence>
<dbReference type="Pfam" id="PF05168">
    <property type="entry name" value="HEPN"/>
    <property type="match status" value="1"/>
</dbReference>
<sequence>MTEQNVKKIVEYWRKTAEYDYKTMVFLFKGKEYSNSLFFGHIVLEKILKALVVQRTKEQAPYIHDLVRL</sequence>